<dbReference type="EMBL" id="CP022378">
    <property type="protein sequence ID" value="ATA68267.1"/>
    <property type="molecule type" value="Genomic_DNA"/>
</dbReference>
<feature type="transmembrane region" description="Helical" evidence="1">
    <location>
        <begin position="31"/>
        <end position="47"/>
    </location>
</feature>
<organism evidence="2 3">
    <name type="scientific">Capnocytophaga cynodegmi</name>
    <dbReference type="NCBI Taxonomy" id="28189"/>
    <lineage>
        <taxon>Bacteria</taxon>
        <taxon>Pseudomonadati</taxon>
        <taxon>Bacteroidota</taxon>
        <taxon>Flavobacteriia</taxon>
        <taxon>Flavobacteriales</taxon>
        <taxon>Flavobacteriaceae</taxon>
        <taxon>Capnocytophaga</taxon>
    </lineage>
</organism>
<proteinExistence type="predicted"/>
<keyword evidence="1" id="KW-0472">Membrane</keyword>
<feature type="transmembrane region" description="Helical" evidence="1">
    <location>
        <begin position="59"/>
        <end position="78"/>
    </location>
</feature>
<gene>
    <name evidence="2" type="ORF">CGC48_06265</name>
</gene>
<dbReference type="KEGG" id="ccyn:CGC48_06265"/>
<evidence type="ECO:0000313" key="3">
    <source>
        <dbReference type="Proteomes" id="UP000242855"/>
    </source>
</evidence>
<dbReference type="AlphaFoldDB" id="A0A250E964"/>
<sequence>MARKIYKNKKDKKPRKEFQPISSKHSFKKSLYLLFIYVPSLFVYLICENAQGEFHWTDYLFFIALIYTVIWVFSRIFIRFRFEKTYFTFDVLGGLIRRTYQDKEIDGFYVDTHIETGFVYHYIYLYSKNKRIATLSDFEYRNFKALEECVSRKYNYLGYRKRNFLQILKEGLVDFY</sequence>
<protein>
    <submittedName>
        <fullName evidence="2">Uncharacterized protein</fullName>
    </submittedName>
</protein>
<keyword evidence="1" id="KW-1133">Transmembrane helix</keyword>
<dbReference type="GeneID" id="96781396"/>
<evidence type="ECO:0000313" key="2">
    <source>
        <dbReference type="EMBL" id="ATA68267.1"/>
    </source>
</evidence>
<dbReference type="Proteomes" id="UP000242855">
    <property type="component" value="Chromosome"/>
</dbReference>
<reference evidence="2 3" key="1">
    <citation type="journal article" date="2017" name="Genome Announc.">
        <title>Twelve Complete Reference Genomes of Clinical Isolates in the Capnocytophaga Genus.</title>
        <authorList>
            <person name="Villarma A."/>
            <person name="Gulvik C.A."/>
            <person name="Rowe L.A."/>
            <person name="Sheth M."/>
            <person name="Juieng P."/>
            <person name="Nicholson A.C."/>
            <person name="Loparev V.N."/>
            <person name="McQuiston J.R."/>
        </authorList>
    </citation>
    <scope>NUCLEOTIDE SEQUENCE [LARGE SCALE GENOMIC DNA]</scope>
    <source>
        <strain evidence="2 3">G7591</strain>
    </source>
</reference>
<name>A0A250E964_9FLAO</name>
<accession>A0A250E964</accession>
<dbReference type="RefSeq" id="WP_098028895.1">
    <property type="nucleotide sequence ID" value="NZ_CP022378.1"/>
</dbReference>
<keyword evidence="1" id="KW-0812">Transmembrane</keyword>
<evidence type="ECO:0000256" key="1">
    <source>
        <dbReference type="SAM" id="Phobius"/>
    </source>
</evidence>